<evidence type="ECO:0000313" key="7">
    <source>
        <dbReference type="EMBL" id="AAR82881.1"/>
    </source>
</evidence>
<dbReference type="InterPro" id="IPR002201">
    <property type="entry name" value="Glyco_trans_9"/>
</dbReference>
<comment type="similarity">
    <text evidence="3">Belongs to the glycosyltransferase 9 family.</text>
</comment>
<dbReference type="EC" id="2.4.99.24" evidence="4"/>
<dbReference type="Pfam" id="PF01075">
    <property type="entry name" value="Glyco_transf_9"/>
    <property type="match status" value="1"/>
</dbReference>
<evidence type="ECO:0000256" key="2">
    <source>
        <dbReference type="ARBA" id="ARBA00022679"/>
    </source>
</evidence>
<reference evidence="6" key="3">
    <citation type="journal article" date="2006" name="J. Biol. Chem.">
        <title>Identification of a sialate O-acetyltransferase from Campylobacter jejuni: demonstration of direct transfer to the C-9 position of terminalalpha-2, 8-linked sialic acid.</title>
        <authorList>
            <person name="Houliston R.S."/>
            <person name="Endtz H.P."/>
            <person name="Yuki N."/>
            <person name="Li J."/>
            <person name="Jarrell H.C."/>
            <person name="Koga M."/>
            <person name="van Belkum A."/>
            <person name="Karwaski M.F."/>
            <person name="Wakarchuk W.W."/>
            <person name="Gilbert M."/>
        </authorList>
    </citation>
    <scope>NUCLEOTIDE SEQUENCE</scope>
    <source>
        <strain evidence="6">ATCC 43446</strain>
        <strain evidence="7">GB11</strain>
    </source>
</reference>
<dbReference type="Gene3D" id="3.40.50.2000">
    <property type="entry name" value="Glycogen Phosphorylase B"/>
    <property type="match status" value="2"/>
</dbReference>
<dbReference type="GO" id="GO:0009244">
    <property type="term" value="P:lipopolysaccharide core region biosynthetic process"/>
    <property type="evidence" value="ECO:0007669"/>
    <property type="project" value="TreeGrafter"/>
</dbReference>
<dbReference type="InterPro" id="IPR051199">
    <property type="entry name" value="LPS_LOS_Heptosyltrfase"/>
</dbReference>
<evidence type="ECO:0000256" key="5">
    <source>
        <dbReference type="ARBA" id="ARBA00047503"/>
    </source>
</evidence>
<dbReference type="CAZy" id="GT9">
    <property type="family name" value="Glycosyltransferase Family 9"/>
</dbReference>
<evidence type="ECO:0000256" key="3">
    <source>
        <dbReference type="ARBA" id="ARBA00043995"/>
    </source>
</evidence>
<accession>Q9K383</accession>
<keyword evidence="2 6" id="KW-0808">Transferase</keyword>
<dbReference type="PANTHER" id="PTHR30160:SF7">
    <property type="entry name" value="ADP-HEPTOSE--LPS HEPTOSYLTRANSFERASE 2"/>
    <property type="match status" value="1"/>
</dbReference>
<dbReference type="AlphaFoldDB" id="Q9K383"/>
<organism evidence="6">
    <name type="scientific">Campylobacter jejuni</name>
    <dbReference type="NCBI Taxonomy" id="197"/>
    <lineage>
        <taxon>Bacteria</taxon>
        <taxon>Pseudomonadati</taxon>
        <taxon>Campylobacterota</taxon>
        <taxon>Epsilonproteobacteria</taxon>
        <taxon>Campylobacterales</taxon>
        <taxon>Campylobacteraceae</taxon>
        <taxon>Campylobacter</taxon>
    </lineage>
</organism>
<comment type="catalytic activity">
    <reaction evidence="5">
        <text>an L-alpha-D-Hep-(1-&gt;5)-[alpha-Kdo-(2-&gt;4)]-alpha-Kdo-(2-&gt;6)-lipid A + ADP-L-glycero-beta-D-manno-heptose = an L-alpha-D-Hep-(1-&gt;3)-L-alpha-D-Hep-(1-&gt;5)-[alpha-Kdo-(2-&gt;4)]-alpha-Kdo-(2-&gt;6)-lipid A + ADP + H(+)</text>
        <dbReference type="Rhea" id="RHEA:74071"/>
        <dbReference type="ChEBI" id="CHEBI:15378"/>
        <dbReference type="ChEBI" id="CHEBI:61506"/>
        <dbReference type="ChEBI" id="CHEBI:193068"/>
        <dbReference type="ChEBI" id="CHEBI:193069"/>
        <dbReference type="ChEBI" id="CHEBI:456216"/>
        <dbReference type="EC" id="2.4.99.24"/>
    </reaction>
</comment>
<keyword evidence="1" id="KW-0328">Glycosyltransferase</keyword>
<sequence>MIESCGIFFLNFVKIIKTILSKFRKFMKIFIHLPTWLGDAVMASPALYAIKEHFKDAQFILYGSLVSTALFKEFPNSKIIIENKQSRYKQALSLRKELGKIDFSFAFRSAFSSKIILHILKTKQRYFFDKNKHKEEHQVLKYLYFIENSLDIKAHFKDLKLPFKLKFQNPLILKNGKKILGLNPGASFGSAKRWDASYFAKVALNFSQSHEILIFGAGKAEQELCNEIYQILKEQNIKVKNLCNKTTIKTLCQNIAFCDLFITNDSGPMHLSAVYKVKTVAIFGPTNFTQTSPWQNENAKLVHLDLACMPCMQKTCPLKHHKCMKDLKPQRVIEEARNLLKNSHL</sequence>
<evidence type="ECO:0000313" key="6">
    <source>
        <dbReference type="EMBL" id="AAF34149.2"/>
    </source>
</evidence>
<dbReference type="InterPro" id="IPR011910">
    <property type="entry name" value="RfaF"/>
</dbReference>
<reference evidence="6" key="1">
    <citation type="journal article" date="2000" name="J. Biol. Chem.">
        <title>Biosynthesis of ganglioside mimics in Campylobacter jejuni OH4384. Identification of the glycosyltransferase genes, enzymatic synthesis of model compounds, and characterization of nanomole amounts by 600-mhz (1)h and (13)c NMR analysis.</title>
        <authorList>
            <person name="Gilbert M."/>
            <person name="Brisson J.R."/>
            <person name="Karwaski M.F."/>
            <person name="Michniewicz J."/>
            <person name="Cunningham A.M."/>
            <person name="Wu Y."/>
            <person name="Young N.M."/>
            <person name="Wakarchuk W.W."/>
        </authorList>
    </citation>
    <scope>NUCLEOTIDE SEQUENCE</scope>
    <source>
        <strain evidence="6">ATCC 43446</strain>
    </source>
</reference>
<evidence type="ECO:0000256" key="4">
    <source>
        <dbReference type="ARBA" id="ARBA00044042"/>
    </source>
</evidence>
<dbReference type="PANTHER" id="PTHR30160">
    <property type="entry name" value="TETRAACYLDISACCHARIDE 4'-KINASE-RELATED"/>
    <property type="match status" value="1"/>
</dbReference>
<dbReference type="CDD" id="cd03789">
    <property type="entry name" value="GT9_LPS_heptosyltransferase"/>
    <property type="match status" value="1"/>
</dbReference>
<reference evidence="7" key="2">
    <citation type="journal article" date="2004" name="Infect. Immun.">
        <title>Evidence for acquisition of the lipooligosaccharide biosynthesis locus in Campylobacter jejuni GB11, a strain isolated from a patient with Guillain-Barre syndrome, by horizontal exchange.</title>
        <authorList>
            <person name="Gilbert M."/>
            <person name="Godschalk P.C."/>
            <person name="Karwaski M.-F."/>
            <person name="Ang C.W."/>
            <person name="Van Belkum A."/>
            <person name="Li J."/>
            <person name="Wakarchuk W.W."/>
            <person name="Endtz H.P."/>
        </authorList>
    </citation>
    <scope>NUCLEOTIDE SEQUENCE</scope>
    <source>
        <strain evidence="7">GB11</strain>
    </source>
</reference>
<protein>
    <recommendedName>
        <fullName evidence="4">lipopolysaccharide heptosyltransferase II</fullName>
        <ecNumber evidence="4">2.4.99.24</ecNumber>
    </recommendedName>
</protein>
<dbReference type="GO" id="GO:0008713">
    <property type="term" value="F:ADP-heptose-lipopolysaccharide heptosyltransferase activity"/>
    <property type="evidence" value="ECO:0007669"/>
    <property type="project" value="UniProtKB-EC"/>
</dbReference>
<dbReference type="GO" id="GO:0005829">
    <property type="term" value="C:cytosol"/>
    <property type="evidence" value="ECO:0007669"/>
    <property type="project" value="TreeGrafter"/>
</dbReference>
<name>Q9K383_CAMJU</name>
<dbReference type="NCBIfam" id="TIGR02195">
    <property type="entry name" value="heptsyl_trn_II"/>
    <property type="match status" value="1"/>
</dbReference>
<dbReference type="EMBL" id="AY422197">
    <property type="protein sequence ID" value="AAR82881.1"/>
    <property type="molecule type" value="Genomic_DNA"/>
</dbReference>
<evidence type="ECO:0000256" key="1">
    <source>
        <dbReference type="ARBA" id="ARBA00022676"/>
    </source>
</evidence>
<dbReference type="EMBL" id="AF167344">
    <property type="protein sequence ID" value="AAF34149.2"/>
    <property type="molecule type" value="Genomic_DNA"/>
</dbReference>
<dbReference type="SUPFAM" id="SSF53756">
    <property type="entry name" value="UDP-Glycosyltransferase/glycogen phosphorylase"/>
    <property type="match status" value="1"/>
</dbReference>
<proteinExistence type="inferred from homology"/>